<dbReference type="Pfam" id="PF02026">
    <property type="entry name" value="RyR"/>
    <property type="match status" value="1"/>
</dbReference>
<dbReference type="GeneID" id="26627532"/>
<evidence type="ECO:0000313" key="2">
    <source>
        <dbReference type="EMBL" id="AJD82018.1"/>
    </source>
</evidence>
<gene>
    <name evidence="2" type="ORF">YenMTG1_208</name>
</gene>
<evidence type="ECO:0000313" key="3">
    <source>
        <dbReference type="Proteomes" id="UP000031805"/>
    </source>
</evidence>
<dbReference type="KEGG" id="vg:26627532"/>
<dbReference type="Gene3D" id="6.20.350.10">
    <property type="match status" value="1"/>
</dbReference>
<dbReference type="Proteomes" id="UP000031805">
    <property type="component" value="Segment"/>
</dbReference>
<evidence type="ECO:0000259" key="1">
    <source>
        <dbReference type="Pfam" id="PF02026"/>
    </source>
</evidence>
<accession>A0A0B4ZZN3</accession>
<organism evidence="2 3">
    <name type="scientific">Yersinia phage vB_YenM_TG1</name>
    <dbReference type="NCBI Taxonomy" id="1589265"/>
    <lineage>
        <taxon>Viruses</taxon>
        <taxon>Duplodnaviria</taxon>
        <taxon>Heunggongvirae</taxon>
        <taxon>Uroviricota</taxon>
        <taxon>Caudoviricetes</taxon>
        <taxon>Pantevenvirales</taxon>
        <taxon>Straboviridae</taxon>
        <taxon>Tevenvirinae</taxon>
        <taxon>Tegunavirus</taxon>
        <taxon>Tegunavirus yenmtg1</taxon>
    </lineage>
</organism>
<feature type="domain" description="Ryanodine receptor Ryr" evidence="1">
    <location>
        <begin position="150"/>
        <end position="197"/>
    </location>
</feature>
<dbReference type="InterPro" id="IPR003032">
    <property type="entry name" value="Ryanodine_rcpt"/>
</dbReference>
<sequence>MKLSKAKAKTAVKETVSKNWLILEVNMSELKQYQSHKLVWAAPMTLGEFKEHANKPDLIGDPGSEGYLVVYSKDTPEEYHSWSPKGVFDAGNTEVEPYLVELISRAAHSANRGYCQSLGDNSQLSWDEAPEWQKESARAGVRFHLANDVTPEQSHESWLAVKEADGWKYGPVKDAEKKEHPCFLPYADLPADQKAKDFIFKSVVDGFK</sequence>
<keyword evidence="3" id="KW-1185">Reference proteome</keyword>
<protein>
    <recommendedName>
        <fullName evidence="1">Ryanodine receptor Ryr domain-containing protein</fullName>
    </recommendedName>
</protein>
<name>A0A0B4ZZN3_9CAUD</name>
<dbReference type="EMBL" id="KP202158">
    <property type="protein sequence ID" value="AJD82018.1"/>
    <property type="molecule type" value="Genomic_DNA"/>
</dbReference>
<proteinExistence type="predicted"/>
<reference evidence="2 3" key="1">
    <citation type="submission" date="2014-11" db="EMBL/GenBank/DDBJ databases">
        <title>Complete genome sequence of vB_YenM_TG1, a broad host range bacteriophage which infects Yersinia enterocolitica.</title>
        <authorList>
            <person name="Leon-Velarde C.G."/>
            <person name="Kropinski A.M."/>
            <person name="Chen S."/>
            <person name="Griffiths M.W."/>
            <person name="Odumeru J.A."/>
        </authorList>
    </citation>
    <scope>NUCLEOTIDE SEQUENCE [LARGE SCALE GENOMIC DNA]</scope>
</reference>
<dbReference type="RefSeq" id="YP_009200469.1">
    <property type="nucleotide sequence ID" value="NC_028820.1"/>
</dbReference>